<dbReference type="RefSeq" id="WP_138678722.1">
    <property type="nucleotide sequence ID" value="NZ_SWAD01000090.1"/>
</dbReference>
<evidence type="ECO:0000313" key="1">
    <source>
        <dbReference type="EMBL" id="TMQ75516.1"/>
    </source>
</evidence>
<reference evidence="1 2" key="1">
    <citation type="submission" date="2019-04" db="EMBL/GenBank/DDBJ databases">
        <title>A novel phosphate-accumulating bacterium identified in bioreactor for phosphate removal from wastewater.</title>
        <authorList>
            <person name="Kotlyarov R.Y."/>
            <person name="Beletsky A.V."/>
            <person name="Kallistova A.Y."/>
            <person name="Dorofeev A.G."/>
            <person name="Nikolaev Y.Y."/>
            <person name="Pimenov N.V."/>
            <person name="Ravin N.V."/>
            <person name="Mardanov A.V."/>
        </authorList>
    </citation>
    <scope>NUCLEOTIDE SEQUENCE [LARGE SCALE GENOMIC DNA]</scope>
    <source>
        <strain evidence="1 2">Bin19</strain>
    </source>
</reference>
<dbReference type="OrthoDB" id="9255932at2"/>
<accession>A0A5S4EJR8</accession>
<proteinExistence type="predicted"/>
<sequence>MTILLNQATTDPYAETYWQNLEAALMARTIEATADLPPERRKAPLSVWLQGVFDAAAVGLPQEFNQDGLLVWTEQGSLRHLTYHAPTGFSCHLGRVYPQPNGTWAALVIAGVADDEHTAMAKAEWAISRLTA</sequence>
<name>A0A5S4EJR8_9PROT</name>
<protein>
    <submittedName>
        <fullName evidence="1">Uncharacterized protein</fullName>
    </submittedName>
</protein>
<organism evidence="1 2">
    <name type="scientific">Candidatus Accumulibacter phosphatis</name>
    <dbReference type="NCBI Taxonomy" id="327160"/>
    <lineage>
        <taxon>Bacteria</taxon>
        <taxon>Pseudomonadati</taxon>
        <taxon>Pseudomonadota</taxon>
        <taxon>Betaproteobacteria</taxon>
        <taxon>Candidatus Accumulibacter</taxon>
    </lineage>
</organism>
<comment type="caution">
    <text evidence="1">The sequence shown here is derived from an EMBL/GenBank/DDBJ whole genome shotgun (WGS) entry which is preliminary data.</text>
</comment>
<dbReference type="AlphaFoldDB" id="A0A5S4EJR8"/>
<evidence type="ECO:0000313" key="2">
    <source>
        <dbReference type="Proteomes" id="UP000306324"/>
    </source>
</evidence>
<dbReference type="Proteomes" id="UP000306324">
    <property type="component" value="Unassembled WGS sequence"/>
</dbReference>
<gene>
    <name evidence="1" type="ORF">ACCUM_1197</name>
</gene>
<keyword evidence="2" id="KW-1185">Reference proteome</keyword>
<dbReference type="EMBL" id="SWAD01000090">
    <property type="protein sequence ID" value="TMQ75516.1"/>
    <property type="molecule type" value="Genomic_DNA"/>
</dbReference>